<dbReference type="EMBL" id="CP104013">
    <property type="protein sequence ID" value="UYP44407.1"/>
    <property type="molecule type" value="Genomic_DNA"/>
</dbReference>
<accession>A0ABY6HPV1</accession>
<keyword evidence="1" id="KW-0812">Transmembrane</keyword>
<organism evidence="2 3">
    <name type="scientific">Candidatus Lokiarchaeum ossiferum</name>
    <dbReference type="NCBI Taxonomy" id="2951803"/>
    <lineage>
        <taxon>Archaea</taxon>
        <taxon>Promethearchaeati</taxon>
        <taxon>Promethearchaeota</taxon>
        <taxon>Promethearchaeia</taxon>
        <taxon>Promethearchaeales</taxon>
        <taxon>Promethearchaeaceae</taxon>
        <taxon>Candidatus Lokiarchaeum</taxon>
    </lineage>
</organism>
<reference evidence="2" key="1">
    <citation type="submission" date="2022-09" db="EMBL/GenBank/DDBJ databases">
        <title>Actin cytoskeleton and complex cell architecture in an #Asgard archaeon.</title>
        <authorList>
            <person name="Ponce Toledo R.I."/>
            <person name="Schleper C."/>
            <person name="Rodrigues Oliveira T."/>
            <person name="Wollweber F."/>
            <person name="Xu J."/>
            <person name="Rittmann S."/>
            <person name="Klingl A."/>
            <person name="Pilhofer M."/>
        </authorList>
    </citation>
    <scope>NUCLEOTIDE SEQUENCE</scope>
    <source>
        <strain evidence="2">B-35</strain>
    </source>
</reference>
<dbReference type="PANTHER" id="PTHR34801">
    <property type="entry name" value="EXPRESSED PROTEIN"/>
    <property type="match status" value="1"/>
</dbReference>
<keyword evidence="3" id="KW-1185">Reference proteome</keyword>
<name>A0ABY6HPV1_9ARCH</name>
<evidence type="ECO:0008006" key="4">
    <source>
        <dbReference type="Google" id="ProtNLM"/>
    </source>
</evidence>
<proteinExistence type="predicted"/>
<evidence type="ECO:0000256" key="1">
    <source>
        <dbReference type="SAM" id="Phobius"/>
    </source>
</evidence>
<gene>
    <name evidence="2" type="ORF">NEF87_000692</name>
</gene>
<dbReference type="PANTHER" id="PTHR34801:SF6">
    <property type="entry name" value="SLL1620 PROTEIN"/>
    <property type="match status" value="1"/>
</dbReference>
<feature type="transmembrane region" description="Helical" evidence="1">
    <location>
        <begin position="6"/>
        <end position="28"/>
    </location>
</feature>
<keyword evidence="1" id="KW-1133">Transmembrane helix</keyword>
<dbReference type="InterPro" id="IPR010865">
    <property type="entry name" value="DUF1499"/>
</dbReference>
<keyword evidence="1" id="KW-0472">Membrane</keyword>
<evidence type="ECO:0000313" key="2">
    <source>
        <dbReference type="EMBL" id="UYP44407.1"/>
    </source>
</evidence>
<protein>
    <recommendedName>
        <fullName evidence="4">DUF1499 domain-containing protein</fullName>
    </recommendedName>
</protein>
<dbReference type="Proteomes" id="UP001208689">
    <property type="component" value="Chromosome"/>
</dbReference>
<sequence>MSIGLILIIIVSVIAGGYFILLIIIQLISKRPNNLGISGGRLQACPDIPNCVCSYSKEKNSKIEPYSFSKSIKEQNSILIEIIQKYPRTRIIKNEINYVYAEFRSLAWRFIDDVEFFLDETAKCIHFRSASRIGTNDFGMNRKRMEDIRQLLKES</sequence>
<dbReference type="Pfam" id="PF07386">
    <property type="entry name" value="DUF1499"/>
    <property type="match status" value="1"/>
</dbReference>
<evidence type="ECO:0000313" key="3">
    <source>
        <dbReference type="Proteomes" id="UP001208689"/>
    </source>
</evidence>
<dbReference type="PIRSF" id="PIRSF026426">
    <property type="entry name" value="DUF1499"/>
    <property type="match status" value="1"/>
</dbReference>